<organism evidence="2 3">
    <name type="scientific">Meloidogyne incognita</name>
    <name type="common">Southern root-knot nematode worm</name>
    <name type="synonym">Oxyuris incognita</name>
    <dbReference type="NCBI Taxonomy" id="6306"/>
    <lineage>
        <taxon>Eukaryota</taxon>
        <taxon>Metazoa</taxon>
        <taxon>Ecdysozoa</taxon>
        <taxon>Nematoda</taxon>
        <taxon>Chromadorea</taxon>
        <taxon>Rhabditida</taxon>
        <taxon>Tylenchina</taxon>
        <taxon>Tylenchomorpha</taxon>
        <taxon>Tylenchoidea</taxon>
        <taxon>Meloidogynidae</taxon>
        <taxon>Meloidogyninae</taxon>
        <taxon>Meloidogyne</taxon>
        <taxon>Meloidogyne incognita group</taxon>
    </lineage>
</organism>
<evidence type="ECO:0000256" key="1">
    <source>
        <dbReference type="SAM" id="Coils"/>
    </source>
</evidence>
<evidence type="ECO:0000313" key="2">
    <source>
        <dbReference type="Proteomes" id="UP000887563"/>
    </source>
</evidence>
<evidence type="ECO:0000313" key="3">
    <source>
        <dbReference type="WBParaSite" id="Minc3s03832g34934"/>
    </source>
</evidence>
<protein>
    <submittedName>
        <fullName evidence="3">Uncharacterized protein</fullName>
    </submittedName>
</protein>
<proteinExistence type="predicted"/>
<dbReference type="AlphaFoldDB" id="A0A914N3X9"/>
<dbReference type="WBParaSite" id="Minc3s03832g34934">
    <property type="protein sequence ID" value="Minc3s03832g34934"/>
    <property type="gene ID" value="Minc3s03832g34934"/>
</dbReference>
<keyword evidence="1" id="KW-0175">Coiled coil</keyword>
<sequence length="174" mass="20612">MDLLFLPSNLKMSDFQILLHLKDVLHYQQFWTKLKQLVFFALDKEKKEDFVAEEKRKKEEKKKKEEKISHWEELEEVFEHAVVVVADGIGVEAKAKEVDDVKEWKEEDEEEEKMLLQVLRNVATSLAASSLLHIRNIRSRSRFITTIITSRSNNICQLQNNTTFFCCFNFLIFN</sequence>
<keyword evidence="2" id="KW-1185">Reference proteome</keyword>
<name>A0A914N3X9_MELIC</name>
<reference evidence="3" key="1">
    <citation type="submission" date="2022-11" db="UniProtKB">
        <authorList>
            <consortium name="WormBaseParasite"/>
        </authorList>
    </citation>
    <scope>IDENTIFICATION</scope>
</reference>
<accession>A0A914N3X9</accession>
<feature type="coiled-coil region" evidence="1">
    <location>
        <begin position="44"/>
        <end position="74"/>
    </location>
</feature>
<dbReference type="Proteomes" id="UP000887563">
    <property type="component" value="Unplaced"/>
</dbReference>